<reference evidence="4 5" key="1">
    <citation type="journal article" date="2021" name="Elife">
        <title>Chloroplast acquisition without the gene transfer in kleptoplastic sea slugs, Plakobranchus ocellatus.</title>
        <authorList>
            <person name="Maeda T."/>
            <person name="Takahashi S."/>
            <person name="Yoshida T."/>
            <person name="Shimamura S."/>
            <person name="Takaki Y."/>
            <person name="Nagai Y."/>
            <person name="Toyoda A."/>
            <person name="Suzuki Y."/>
            <person name="Arimoto A."/>
            <person name="Ishii H."/>
            <person name="Satoh N."/>
            <person name="Nishiyama T."/>
            <person name="Hasebe M."/>
            <person name="Maruyama T."/>
            <person name="Minagawa J."/>
            <person name="Obokata J."/>
            <person name="Shigenobu S."/>
        </authorList>
    </citation>
    <scope>NUCLEOTIDE SEQUENCE [LARGE SCALE GENOMIC DNA]</scope>
</reference>
<dbReference type="GO" id="GO:0005886">
    <property type="term" value="C:plasma membrane"/>
    <property type="evidence" value="ECO:0007669"/>
    <property type="project" value="TreeGrafter"/>
</dbReference>
<evidence type="ECO:0000256" key="2">
    <source>
        <dbReference type="ARBA" id="ARBA00023065"/>
    </source>
</evidence>
<name>A0AAV4J0E9_9GAST</name>
<proteinExistence type="predicted"/>
<dbReference type="InterPro" id="IPR002153">
    <property type="entry name" value="TRPC_channel"/>
</dbReference>
<keyword evidence="5" id="KW-1185">Reference proteome</keyword>
<dbReference type="PANTHER" id="PTHR10117">
    <property type="entry name" value="TRANSIENT RECEPTOR POTENTIAL CHANNEL"/>
    <property type="match status" value="1"/>
</dbReference>
<protein>
    <submittedName>
        <fullName evidence="4">Transient-receptor-potential-like protein</fullName>
    </submittedName>
</protein>
<evidence type="ECO:0000313" key="5">
    <source>
        <dbReference type="Proteomes" id="UP000762676"/>
    </source>
</evidence>
<sequence>MDPQERAFLDAVEKGDLPSVARWLSSTPDRCPVSVNCTDMLGRSAIQIAVDNENIELVELLLKQEGVRIERQPTSMEDPPMDSLRDYCRRRVVIL</sequence>
<keyword evidence="1" id="KW-0813">Transport</keyword>
<gene>
    <name evidence="4" type="ORF">ElyMa_004944800</name>
</gene>
<dbReference type="InterPro" id="IPR002110">
    <property type="entry name" value="Ankyrin_rpt"/>
</dbReference>
<dbReference type="SUPFAM" id="SSF48403">
    <property type="entry name" value="Ankyrin repeat"/>
    <property type="match status" value="1"/>
</dbReference>
<evidence type="ECO:0000313" key="4">
    <source>
        <dbReference type="EMBL" id="GFS15885.1"/>
    </source>
</evidence>
<keyword evidence="3" id="KW-0407">Ion channel</keyword>
<dbReference type="Pfam" id="PF13637">
    <property type="entry name" value="Ank_4"/>
    <property type="match status" value="1"/>
</dbReference>
<dbReference type="GO" id="GO:0015279">
    <property type="term" value="F:store-operated calcium channel activity"/>
    <property type="evidence" value="ECO:0007669"/>
    <property type="project" value="TreeGrafter"/>
</dbReference>
<dbReference type="Proteomes" id="UP000762676">
    <property type="component" value="Unassembled WGS sequence"/>
</dbReference>
<dbReference type="Gene3D" id="1.25.40.20">
    <property type="entry name" value="Ankyrin repeat-containing domain"/>
    <property type="match status" value="1"/>
</dbReference>
<dbReference type="EMBL" id="BMAT01009888">
    <property type="protein sequence ID" value="GFS15885.1"/>
    <property type="molecule type" value="Genomic_DNA"/>
</dbReference>
<dbReference type="GO" id="GO:0034703">
    <property type="term" value="C:cation channel complex"/>
    <property type="evidence" value="ECO:0007669"/>
    <property type="project" value="TreeGrafter"/>
</dbReference>
<dbReference type="PANTHER" id="PTHR10117:SF80">
    <property type="entry name" value="TRANSIENT-RECEPTOR-POTENTIAL-LIKE PROTEIN"/>
    <property type="match status" value="1"/>
</dbReference>
<accession>A0AAV4J0E9</accession>
<dbReference type="GO" id="GO:0051480">
    <property type="term" value="P:regulation of cytosolic calcium ion concentration"/>
    <property type="evidence" value="ECO:0007669"/>
    <property type="project" value="TreeGrafter"/>
</dbReference>
<comment type="caution">
    <text evidence="4">The sequence shown here is derived from an EMBL/GenBank/DDBJ whole genome shotgun (WGS) entry which is preliminary data.</text>
</comment>
<evidence type="ECO:0000256" key="3">
    <source>
        <dbReference type="ARBA" id="ARBA00023303"/>
    </source>
</evidence>
<evidence type="ECO:0000256" key="1">
    <source>
        <dbReference type="ARBA" id="ARBA00022448"/>
    </source>
</evidence>
<dbReference type="GO" id="GO:0070679">
    <property type="term" value="F:inositol 1,4,5 trisphosphate binding"/>
    <property type="evidence" value="ECO:0007669"/>
    <property type="project" value="TreeGrafter"/>
</dbReference>
<dbReference type="AlphaFoldDB" id="A0AAV4J0E9"/>
<organism evidence="4 5">
    <name type="scientific">Elysia marginata</name>
    <dbReference type="NCBI Taxonomy" id="1093978"/>
    <lineage>
        <taxon>Eukaryota</taxon>
        <taxon>Metazoa</taxon>
        <taxon>Spiralia</taxon>
        <taxon>Lophotrochozoa</taxon>
        <taxon>Mollusca</taxon>
        <taxon>Gastropoda</taxon>
        <taxon>Heterobranchia</taxon>
        <taxon>Euthyneura</taxon>
        <taxon>Panpulmonata</taxon>
        <taxon>Sacoglossa</taxon>
        <taxon>Placobranchoidea</taxon>
        <taxon>Plakobranchidae</taxon>
        <taxon>Elysia</taxon>
    </lineage>
</organism>
<keyword evidence="2" id="KW-0406">Ion transport</keyword>
<dbReference type="GO" id="GO:0007338">
    <property type="term" value="P:single fertilization"/>
    <property type="evidence" value="ECO:0007669"/>
    <property type="project" value="TreeGrafter"/>
</dbReference>
<dbReference type="InterPro" id="IPR036770">
    <property type="entry name" value="Ankyrin_rpt-contain_sf"/>
</dbReference>